<feature type="region of interest" description="Disordered" evidence="2">
    <location>
        <begin position="216"/>
        <end position="259"/>
    </location>
</feature>
<name>A0AA40D569_9PEZI</name>
<evidence type="ECO:0000256" key="2">
    <source>
        <dbReference type="SAM" id="MobiDB-lite"/>
    </source>
</evidence>
<gene>
    <name evidence="3" type="ORF">QBC41DRAFT_329876</name>
</gene>
<evidence type="ECO:0000313" key="3">
    <source>
        <dbReference type="EMBL" id="KAK0662122.1"/>
    </source>
</evidence>
<proteinExistence type="predicted"/>
<feature type="coiled-coil region" evidence="1">
    <location>
        <begin position="43"/>
        <end position="70"/>
    </location>
</feature>
<comment type="caution">
    <text evidence="3">The sequence shown here is derived from an EMBL/GenBank/DDBJ whole genome shotgun (WGS) entry which is preliminary data.</text>
</comment>
<evidence type="ECO:0000256" key="1">
    <source>
        <dbReference type="SAM" id="Coils"/>
    </source>
</evidence>
<sequence>MSDRPITRQEIDALRDLEIRTRLSQRFASLITGEPFDARDEFVKRTRDEENEQELRAKRAKIEAEEVTRRTLDTSVRWMRIFNGATGNFRPFPVLLDTGSRPTGGNLVADWWARDLSLPIEDANPPRRWITITGAPAYFDKQVKLIWKDKNDVLRKTICYVVFNSPEDHLRAPLFGNEFTLEHGDNLLPLDQDDLIAYTAQANPKEIELIRIQEEERRVEEEEREERERRRQEDERKERRRRERERRRRNAGREGRIGR</sequence>
<protein>
    <submittedName>
        <fullName evidence="3">Uncharacterized protein</fullName>
    </submittedName>
</protein>
<dbReference type="AlphaFoldDB" id="A0AA40D569"/>
<feature type="compositionally biased region" description="Basic residues" evidence="2">
    <location>
        <begin position="238"/>
        <end position="250"/>
    </location>
</feature>
<evidence type="ECO:0000313" key="4">
    <source>
        <dbReference type="Proteomes" id="UP001174997"/>
    </source>
</evidence>
<dbReference type="EMBL" id="JAULSY010000143">
    <property type="protein sequence ID" value="KAK0662122.1"/>
    <property type="molecule type" value="Genomic_DNA"/>
</dbReference>
<keyword evidence="4" id="KW-1185">Reference proteome</keyword>
<reference evidence="3" key="1">
    <citation type="submission" date="2023-06" db="EMBL/GenBank/DDBJ databases">
        <title>Genome-scale phylogeny and comparative genomics of the fungal order Sordariales.</title>
        <authorList>
            <consortium name="Lawrence Berkeley National Laboratory"/>
            <person name="Hensen N."/>
            <person name="Bonometti L."/>
            <person name="Westerberg I."/>
            <person name="Brannstrom I.O."/>
            <person name="Guillou S."/>
            <person name="Cros-Aarteil S."/>
            <person name="Calhoun S."/>
            <person name="Haridas S."/>
            <person name="Kuo A."/>
            <person name="Mondo S."/>
            <person name="Pangilinan J."/>
            <person name="Riley R."/>
            <person name="Labutti K."/>
            <person name="Andreopoulos B."/>
            <person name="Lipzen A."/>
            <person name="Chen C."/>
            <person name="Yanf M."/>
            <person name="Daum C."/>
            <person name="Ng V."/>
            <person name="Clum A."/>
            <person name="Steindorff A."/>
            <person name="Ohm R."/>
            <person name="Martin F."/>
            <person name="Silar P."/>
            <person name="Natvig D."/>
            <person name="Lalanne C."/>
            <person name="Gautier V."/>
            <person name="Ament-Velasquez S.L."/>
            <person name="Kruys A."/>
            <person name="Hutchinson M.I."/>
            <person name="Powell A.J."/>
            <person name="Barry K."/>
            <person name="Miller A.N."/>
            <person name="Grigoriev I.V."/>
            <person name="Debuchy R."/>
            <person name="Gladieux P."/>
            <person name="Thoren M.H."/>
            <person name="Johannesson H."/>
        </authorList>
    </citation>
    <scope>NUCLEOTIDE SEQUENCE</scope>
    <source>
        <strain evidence="3">CBS 307.81</strain>
    </source>
</reference>
<accession>A0AA40D569</accession>
<dbReference type="Proteomes" id="UP001174997">
    <property type="component" value="Unassembled WGS sequence"/>
</dbReference>
<keyword evidence="1" id="KW-0175">Coiled coil</keyword>
<feature type="compositionally biased region" description="Basic and acidic residues" evidence="2">
    <location>
        <begin position="216"/>
        <end position="237"/>
    </location>
</feature>
<organism evidence="3 4">
    <name type="scientific">Cercophora samala</name>
    <dbReference type="NCBI Taxonomy" id="330535"/>
    <lineage>
        <taxon>Eukaryota</taxon>
        <taxon>Fungi</taxon>
        <taxon>Dikarya</taxon>
        <taxon>Ascomycota</taxon>
        <taxon>Pezizomycotina</taxon>
        <taxon>Sordariomycetes</taxon>
        <taxon>Sordariomycetidae</taxon>
        <taxon>Sordariales</taxon>
        <taxon>Lasiosphaeriaceae</taxon>
        <taxon>Cercophora</taxon>
    </lineage>
</organism>